<feature type="compositionally biased region" description="Low complexity" evidence="3">
    <location>
        <begin position="232"/>
        <end position="243"/>
    </location>
</feature>
<dbReference type="AlphaFoldDB" id="A0A0D2MYA8"/>
<feature type="compositionally biased region" description="Low complexity" evidence="3">
    <location>
        <begin position="277"/>
        <end position="288"/>
    </location>
</feature>
<dbReference type="SMART" id="SM00443">
    <property type="entry name" value="G_patch"/>
    <property type="match status" value="1"/>
</dbReference>
<sequence length="548" mass="57089">MKLPKGYVPGVGLVKSEGGFGGFGQKMLERMGWERGQGLGREKAGMKDAIEVVKKEDTLGVGATQTGWKWDWKYWEDAYNGAMQGVNHPSGSDGEAGGSDSSSDSDDDRTTSSRGASSSSSSSSSSSDDSSEEDEPALDRLLSCTVAVNRDGTLASASRDELSIAQGLAKGPWVAGRFGGREGKMARIRAQEERQAAEARSKLGIMPAVSGGGAASAPSKKRKSQAAGGGADTEAAGAATNADSSKKAKKARKLAKEEAKRAADAASQQHEDAGKAQGQSQQQDEPQQGRSTRPKGKVIIVALKGEEARPALPFTPTPATGWWGEKMFTSAGRLEGMDEEEAAAQEQRLKDGAGKGKARAAFDEDTQANLYNRLQAAQRQGKRGMGKAAVKIAGGNWNGKKTTFAEEEGEDCDGTAAAAGAEVAADAEGAATAAAAATELKRRGSSSGGGSKKSSKQENGESKGVKGVQEGGSGTKKVKWVKLAAAELKRVPKRRLKWSTLWAALWEQDTVSGLGCGAKEAKAACWSKISGSSKLEINGKKVQLVERG</sequence>
<dbReference type="STRING" id="145388.A0A0D2MYA8"/>
<dbReference type="PROSITE" id="PS50174">
    <property type="entry name" value="G_PATCH"/>
    <property type="match status" value="1"/>
</dbReference>
<gene>
    <name evidence="5" type="ORF">MNEG_8842</name>
</gene>
<feature type="region of interest" description="Disordered" evidence="3">
    <location>
        <begin position="338"/>
        <end position="361"/>
    </location>
</feature>
<evidence type="ECO:0000313" key="6">
    <source>
        <dbReference type="Proteomes" id="UP000054498"/>
    </source>
</evidence>
<organism evidence="5 6">
    <name type="scientific">Monoraphidium neglectum</name>
    <dbReference type="NCBI Taxonomy" id="145388"/>
    <lineage>
        <taxon>Eukaryota</taxon>
        <taxon>Viridiplantae</taxon>
        <taxon>Chlorophyta</taxon>
        <taxon>core chlorophytes</taxon>
        <taxon>Chlorophyceae</taxon>
        <taxon>CS clade</taxon>
        <taxon>Sphaeropleales</taxon>
        <taxon>Selenastraceae</taxon>
        <taxon>Monoraphidium</taxon>
    </lineage>
</organism>
<feature type="domain" description="G-patch" evidence="4">
    <location>
        <begin position="20"/>
        <end position="66"/>
    </location>
</feature>
<dbReference type="RefSeq" id="XP_013898140.1">
    <property type="nucleotide sequence ID" value="XM_014042686.1"/>
</dbReference>
<feature type="compositionally biased region" description="Low complexity" evidence="3">
    <location>
        <begin position="112"/>
        <end position="128"/>
    </location>
</feature>
<name>A0A0D2MYA8_9CHLO</name>
<dbReference type="InterPro" id="IPR000467">
    <property type="entry name" value="G_patch_dom"/>
</dbReference>
<protein>
    <recommendedName>
        <fullName evidence="4">G-patch domain-containing protein</fullName>
    </recommendedName>
</protein>
<dbReference type="EMBL" id="KK101948">
    <property type="protein sequence ID" value="KIY99120.1"/>
    <property type="molecule type" value="Genomic_DNA"/>
</dbReference>
<evidence type="ECO:0000259" key="4">
    <source>
        <dbReference type="PROSITE" id="PS50174"/>
    </source>
</evidence>
<feature type="compositionally biased region" description="Low complexity" evidence="3">
    <location>
        <begin position="414"/>
        <end position="438"/>
    </location>
</feature>
<dbReference type="PANTHER" id="PTHR23149">
    <property type="entry name" value="G PATCH DOMAIN CONTAINING PROTEIN"/>
    <property type="match status" value="1"/>
</dbReference>
<feature type="compositionally biased region" description="Basic and acidic residues" evidence="3">
    <location>
        <begin position="455"/>
        <end position="464"/>
    </location>
</feature>
<dbReference type="GO" id="GO:0003676">
    <property type="term" value="F:nucleic acid binding"/>
    <property type="evidence" value="ECO:0007669"/>
    <property type="project" value="InterPro"/>
</dbReference>
<evidence type="ECO:0000256" key="1">
    <source>
        <dbReference type="ARBA" id="ARBA00004123"/>
    </source>
</evidence>
<feature type="compositionally biased region" description="Low complexity" evidence="3">
    <location>
        <begin position="90"/>
        <end position="102"/>
    </location>
</feature>
<evidence type="ECO:0000256" key="2">
    <source>
        <dbReference type="ARBA" id="ARBA00023242"/>
    </source>
</evidence>
<dbReference type="InterPro" id="IPR058719">
    <property type="entry name" value="WHD_LYAR"/>
</dbReference>
<dbReference type="KEGG" id="mng:MNEG_8842"/>
<dbReference type="GO" id="GO:0005730">
    <property type="term" value="C:nucleolus"/>
    <property type="evidence" value="ECO:0007669"/>
    <property type="project" value="TreeGrafter"/>
</dbReference>
<keyword evidence="6" id="KW-1185">Reference proteome</keyword>
<proteinExistence type="predicted"/>
<dbReference type="InterPro" id="IPR050656">
    <property type="entry name" value="PINX1"/>
</dbReference>
<keyword evidence="2" id="KW-0539">Nucleus</keyword>
<accession>A0A0D2MYA8</accession>
<comment type="subcellular location">
    <subcellularLocation>
        <location evidence="1">Nucleus</location>
    </subcellularLocation>
</comment>
<dbReference type="Pfam" id="PF25879">
    <property type="entry name" value="WHD_LYAR"/>
    <property type="match status" value="1"/>
</dbReference>
<dbReference type="PANTHER" id="PTHR23149:SF9">
    <property type="entry name" value="G PATCH DOMAIN-CONTAINING PROTEIN 4"/>
    <property type="match status" value="1"/>
</dbReference>
<evidence type="ECO:0000313" key="5">
    <source>
        <dbReference type="EMBL" id="KIY99120.1"/>
    </source>
</evidence>
<dbReference type="OrthoDB" id="549423at2759"/>
<dbReference type="GeneID" id="25741717"/>
<feature type="compositionally biased region" description="Basic and acidic residues" evidence="3">
    <location>
        <begin position="190"/>
        <end position="201"/>
    </location>
</feature>
<evidence type="ECO:0000256" key="3">
    <source>
        <dbReference type="SAM" id="MobiDB-lite"/>
    </source>
</evidence>
<dbReference type="Pfam" id="PF01585">
    <property type="entry name" value="G-patch"/>
    <property type="match status" value="1"/>
</dbReference>
<feature type="region of interest" description="Disordered" evidence="3">
    <location>
        <begin position="190"/>
        <end position="299"/>
    </location>
</feature>
<reference evidence="5 6" key="1">
    <citation type="journal article" date="2013" name="BMC Genomics">
        <title>Reconstruction of the lipid metabolism for the microalga Monoraphidium neglectum from its genome sequence reveals characteristics suitable for biofuel production.</title>
        <authorList>
            <person name="Bogen C."/>
            <person name="Al-Dilaimi A."/>
            <person name="Albersmeier A."/>
            <person name="Wichmann J."/>
            <person name="Grundmann M."/>
            <person name="Rupp O."/>
            <person name="Lauersen K.J."/>
            <person name="Blifernez-Klassen O."/>
            <person name="Kalinowski J."/>
            <person name="Goesmann A."/>
            <person name="Mussgnug J.H."/>
            <person name="Kruse O."/>
        </authorList>
    </citation>
    <scope>NUCLEOTIDE SEQUENCE [LARGE SCALE GENOMIC DNA]</scope>
    <source>
        <strain evidence="5 6">SAG 48.87</strain>
    </source>
</reference>
<feature type="region of interest" description="Disordered" evidence="3">
    <location>
        <begin position="85"/>
        <end position="139"/>
    </location>
</feature>
<feature type="region of interest" description="Disordered" evidence="3">
    <location>
        <begin position="399"/>
        <end position="474"/>
    </location>
</feature>
<dbReference type="Proteomes" id="UP000054498">
    <property type="component" value="Unassembled WGS sequence"/>
</dbReference>
<feature type="compositionally biased region" description="Basic and acidic residues" evidence="3">
    <location>
        <begin position="254"/>
        <end position="274"/>
    </location>
</feature>